<protein>
    <submittedName>
        <fullName evidence="1">Uncharacterized protein</fullName>
    </submittedName>
</protein>
<dbReference type="AlphaFoldDB" id="A0AAV4SHR6"/>
<evidence type="ECO:0000313" key="1">
    <source>
        <dbReference type="EMBL" id="GIY33983.1"/>
    </source>
</evidence>
<dbReference type="Proteomes" id="UP001054837">
    <property type="component" value="Unassembled WGS sequence"/>
</dbReference>
<keyword evidence="2" id="KW-1185">Reference proteome</keyword>
<name>A0AAV4SHR6_9ARAC</name>
<accession>A0AAV4SHR6</accession>
<proteinExistence type="predicted"/>
<dbReference type="EMBL" id="BPLQ01008002">
    <property type="protein sequence ID" value="GIY33983.1"/>
    <property type="molecule type" value="Genomic_DNA"/>
</dbReference>
<sequence length="83" mass="9323">MECRDEAAKQAMARQMCSLAWSECVSAHLSRTVRPNHGALEEHAPRAGGAAKESLHFARATRMKKRGRPYGRVASARYHRFRG</sequence>
<evidence type="ECO:0000313" key="2">
    <source>
        <dbReference type="Proteomes" id="UP001054837"/>
    </source>
</evidence>
<gene>
    <name evidence="1" type="ORF">CDAR_230571</name>
</gene>
<organism evidence="1 2">
    <name type="scientific">Caerostris darwini</name>
    <dbReference type="NCBI Taxonomy" id="1538125"/>
    <lineage>
        <taxon>Eukaryota</taxon>
        <taxon>Metazoa</taxon>
        <taxon>Ecdysozoa</taxon>
        <taxon>Arthropoda</taxon>
        <taxon>Chelicerata</taxon>
        <taxon>Arachnida</taxon>
        <taxon>Araneae</taxon>
        <taxon>Araneomorphae</taxon>
        <taxon>Entelegynae</taxon>
        <taxon>Araneoidea</taxon>
        <taxon>Araneidae</taxon>
        <taxon>Caerostris</taxon>
    </lineage>
</organism>
<comment type="caution">
    <text evidence="1">The sequence shown here is derived from an EMBL/GenBank/DDBJ whole genome shotgun (WGS) entry which is preliminary data.</text>
</comment>
<reference evidence="1 2" key="1">
    <citation type="submission" date="2021-06" db="EMBL/GenBank/DDBJ databases">
        <title>Caerostris darwini draft genome.</title>
        <authorList>
            <person name="Kono N."/>
            <person name="Arakawa K."/>
        </authorList>
    </citation>
    <scope>NUCLEOTIDE SEQUENCE [LARGE SCALE GENOMIC DNA]</scope>
</reference>